<keyword evidence="5 7" id="KW-0697">Rotamase</keyword>
<evidence type="ECO:0000256" key="1">
    <source>
        <dbReference type="ARBA" id="ARBA00000971"/>
    </source>
</evidence>
<sequence length="291" mass="33506">MATVDKRPPDMLNKAIIDFVIQLNDAVIDKPIADEICTETTQEEKTVSSTISRLISVLNRIEELTVHYKPEDHTGCRFGSKAHSIWLNHISEIWDEVADELGITKADLDEGSKLKMRMHFLNSFGSNTRVDYGTGHEIQFTWFLKCLYDANLLNEEDLSDLVLRVMSRYFKFVRYLIDRYNLEPAGSKGAWGIDHYQFLPFLLGSAQLKSNIEVVPQWIVQQGNTSTLTERYIFLQTMEYIKKKLKGLTLEIAAPMLFAICNSCGWRKINSGLIKMYKDDIVNISRIKHRC</sequence>
<dbReference type="GO" id="GO:0005634">
    <property type="term" value="C:nucleus"/>
    <property type="evidence" value="ECO:0007669"/>
    <property type="project" value="TreeGrafter"/>
</dbReference>
<gene>
    <name evidence="8" type="ORF">X943_003309</name>
</gene>
<protein>
    <recommendedName>
        <fullName evidence="7">Serine/threonine-protein phosphatase 2A activator</fullName>
        <ecNumber evidence="7">5.2.1.8</ecNumber>
    </recommendedName>
    <alternativeName>
        <fullName evidence="7">Phosphotyrosyl phosphatase activator</fullName>
    </alternativeName>
</protein>
<keyword evidence="9" id="KW-1185">Reference proteome</keyword>
<organism evidence="8 9">
    <name type="scientific">Babesia divergens</name>
    <dbReference type="NCBI Taxonomy" id="32595"/>
    <lineage>
        <taxon>Eukaryota</taxon>
        <taxon>Sar</taxon>
        <taxon>Alveolata</taxon>
        <taxon>Apicomplexa</taxon>
        <taxon>Aconoidasida</taxon>
        <taxon>Piroplasmida</taxon>
        <taxon>Babesiidae</taxon>
        <taxon>Babesia</taxon>
    </lineage>
</organism>
<evidence type="ECO:0000313" key="9">
    <source>
        <dbReference type="Proteomes" id="UP001195914"/>
    </source>
</evidence>
<dbReference type="PANTHER" id="PTHR10012">
    <property type="entry name" value="SERINE/THREONINE-PROTEIN PHOSPHATASE 2A REGULATORY SUBUNIT B"/>
    <property type="match status" value="1"/>
</dbReference>
<dbReference type="EC" id="5.2.1.8" evidence="7"/>
<evidence type="ECO:0000256" key="5">
    <source>
        <dbReference type="ARBA" id="ARBA00023110"/>
    </source>
</evidence>
<evidence type="ECO:0000256" key="3">
    <source>
        <dbReference type="ARBA" id="ARBA00011019"/>
    </source>
</evidence>
<reference evidence="8" key="1">
    <citation type="journal article" date="2014" name="Nucleic Acids Res.">
        <title>The evolutionary dynamics of variant antigen genes in Babesia reveal a history of genomic innovation underlying host-parasite interaction.</title>
        <authorList>
            <person name="Jackson A.P."/>
            <person name="Otto T.D."/>
            <person name="Darby A."/>
            <person name="Ramaprasad A."/>
            <person name="Xia D."/>
            <person name="Echaide I.E."/>
            <person name="Farber M."/>
            <person name="Gahlot S."/>
            <person name="Gamble J."/>
            <person name="Gupta D."/>
            <person name="Gupta Y."/>
            <person name="Jackson L."/>
            <person name="Malandrin L."/>
            <person name="Malas T.B."/>
            <person name="Moussa E."/>
            <person name="Nair M."/>
            <person name="Reid A.J."/>
            <person name="Sanders M."/>
            <person name="Sharma J."/>
            <person name="Tracey A."/>
            <person name="Quail M.A."/>
            <person name="Weir W."/>
            <person name="Wastling J.M."/>
            <person name="Hall N."/>
            <person name="Willadsen P."/>
            <person name="Lingelbach K."/>
            <person name="Shiels B."/>
            <person name="Tait A."/>
            <person name="Berriman M."/>
            <person name="Allred D.R."/>
            <person name="Pain A."/>
        </authorList>
    </citation>
    <scope>NUCLEOTIDE SEQUENCE</scope>
    <source>
        <strain evidence="8">1802A</strain>
    </source>
</reference>
<dbReference type="Proteomes" id="UP001195914">
    <property type="component" value="Unassembled WGS sequence"/>
</dbReference>
<evidence type="ECO:0000256" key="7">
    <source>
        <dbReference type="RuleBase" id="RU361210"/>
    </source>
</evidence>
<dbReference type="GO" id="GO:0000159">
    <property type="term" value="C:protein phosphatase type 2A complex"/>
    <property type="evidence" value="ECO:0007669"/>
    <property type="project" value="TreeGrafter"/>
</dbReference>
<dbReference type="SUPFAM" id="SSF140984">
    <property type="entry name" value="PTPA-like"/>
    <property type="match status" value="1"/>
</dbReference>
<comment type="catalytic activity">
    <reaction evidence="1 7">
        <text>[protein]-peptidylproline (omega=180) = [protein]-peptidylproline (omega=0)</text>
        <dbReference type="Rhea" id="RHEA:16237"/>
        <dbReference type="Rhea" id="RHEA-COMP:10747"/>
        <dbReference type="Rhea" id="RHEA-COMP:10748"/>
        <dbReference type="ChEBI" id="CHEBI:83833"/>
        <dbReference type="ChEBI" id="CHEBI:83834"/>
        <dbReference type="EC" id="5.2.1.8"/>
    </reaction>
</comment>
<comment type="similarity">
    <text evidence="3 7">Belongs to the PTPA-type PPIase family.</text>
</comment>
<dbReference type="PANTHER" id="PTHR10012:SF0">
    <property type="entry name" value="SERINE_THREONINE-PROTEIN PHOSPHATASE 2A ACTIVATOR"/>
    <property type="match status" value="1"/>
</dbReference>
<comment type="subcellular location">
    <subcellularLocation>
        <location evidence="2 7">Cytoplasm</location>
    </subcellularLocation>
</comment>
<dbReference type="GO" id="GO:0005737">
    <property type="term" value="C:cytoplasm"/>
    <property type="evidence" value="ECO:0007669"/>
    <property type="project" value="UniProtKB-SubCell"/>
</dbReference>
<proteinExistence type="inferred from homology"/>
<dbReference type="GO" id="GO:0007052">
    <property type="term" value="P:mitotic spindle organization"/>
    <property type="evidence" value="ECO:0007669"/>
    <property type="project" value="TreeGrafter"/>
</dbReference>
<name>A0AAD9LHE8_BABDI</name>
<dbReference type="PIRSF" id="PIRSF016325">
    <property type="entry name" value="Phstyr_phstse_ac"/>
    <property type="match status" value="1"/>
</dbReference>
<dbReference type="GO" id="GO:0003755">
    <property type="term" value="F:peptidyl-prolyl cis-trans isomerase activity"/>
    <property type="evidence" value="ECO:0007669"/>
    <property type="project" value="UniProtKB-KW"/>
</dbReference>
<dbReference type="Pfam" id="PF03095">
    <property type="entry name" value="PTPA"/>
    <property type="match status" value="1"/>
</dbReference>
<dbReference type="EMBL" id="JAHBMH010000044">
    <property type="protein sequence ID" value="KAK1936411.1"/>
    <property type="molecule type" value="Genomic_DNA"/>
</dbReference>
<accession>A0AAD9LHE8</accession>
<reference evidence="8" key="2">
    <citation type="submission" date="2021-05" db="EMBL/GenBank/DDBJ databases">
        <authorList>
            <person name="Pain A."/>
        </authorList>
    </citation>
    <scope>NUCLEOTIDE SEQUENCE</scope>
    <source>
        <strain evidence="8">1802A</strain>
    </source>
</reference>
<dbReference type="AlphaFoldDB" id="A0AAD9LHE8"/>
<evidence type="ECO:0000313" key="8">
    <source>
        <dbReference type="EMBL" id="KAK1936411.1"/>
    </source>
</evidence>
<evidence type="ECO:0000256" key="6">
    <source>
        <dbReference type="ARBA" id="ARBA00023235"/>
    </source>
</evidence>
<evidence type="ECO:0000256" key="4">
    <source>
        <dbReference type="ARBA" id="ARBA00022490"/>
    </source>
</evidence>
<keyword evidence="6 7" id="KW-0413">Isomerase</keyword>
<dbReference type="InterPro" id="IPR037218">
    <property type="entry name" value="PTPA_sf"/>
</dbReference>
<dbReference type="Gene3D" id="1.20.120.1150">
    <property type="match status" value="1"/>
</dbReference>
<dbReference type="InterPro" id="IPR004327">
    <property type="entry name" value="Phstyr_phstse_ac"/>
</dbReference>
<comment type="function">
    <text evidence="7">PPIases accelerate the folding of proteins. It catalyzes the cis-trans isomerization of proline imidic peptide bonds in oligopeptides.</text>
</comment>
<dbReference type="InterPro" id="IPR043170">
    <property type="entry name" value="PTPA_C_lid"/>
</dbReference>
<keyword evidence="4 7" id="KW-0963">Cytoplasm</keyword>
<evidence type="ECO:0000256" key="2">
    <source>
        <dbReference type="ARBA" id="ARBA00004496"/>
    </source>
</evidence>
<comment type="caution">
    <text evidence="8">The sequence shown here is derived from an EMBL/GenBank/DDBJ whole genome shotgun (WGS) entry which is preliminary data.</text>
</comment>
<dbReference type="GO" id="GO:0008160">
    <property type="term" value="F:protein tyrosine phosphatase activator activity"/>
    <property type="evidence" value="ECO:0007669"/>
    <property type="project" value="TreeGrafter"/>
</dbReference>